<comment type="caution">
    <text evidence="4">The sequence shown here is derived from an EMBL/GenBank/DDBJ whole genome shotgun (WGS) entry which is preliminary data.</text>
</comment>
<dbReference type="eggNOG" id="ENOG502S35C">
    <property type="taxonomic scope" value="Eukaryota"/>
</dbReference>
<evidence type="ECO:0000313" key="4">
    <source>
        <dbReference type="EMBL" id="EZG61405.1"/>
    </source>
</evidence>
<dbReference type="GeneID" id="22913178"/>
<dbReference type="VEuPathDB" id="CryptoDB:GNI_089050"/>
<dbReference type="PANTHER" id="PTHR13947">
    <property type="entry name" value="GNAT FAMILY N-ACETYLTRANSFERASE"/>
    <property type="match status" value="1"/>
</dbReference>
<sequence length="336" mass="36958">MSGIDLPPALASFSLPIGCQLARAEASGARGGSQGIGSPGAGYTGVALHRGCHLSGAHSRGTEAESSEVSPVPAKPPFSEGALTIRELRKEDVKAVKQLCFNHFRSTGLAATRYYVVAHIQDMALLTFLAFVFMSVPRFIMSVTLFNVYLFVKSRWELEQYIRLDCDDLRTAFDTYMENGPQSRFWVAELQVGEAFLGTSLSAESGAKPTRVIAGCVGLVASKETANVGKLVRLIVDSQHRRMKIGSRLLMQVEQYASDIGFTNMRIYTNSLNPTHVKFVRQHGYTIAQTVRRGLMRGDLMTWHKSLNSSSKTSLRKRDASEFDLTIRSAASHVMD</sequence>
<dbReference type="Gene3D" id="3.40.630.30">
    <property type="match status" value="1"/>
</dbReference>
<keyword evidence="2" id="KW-0472">Membrane</keyword>
<dbReference type="PANTHER" id="PTHR13947:SF37">
    <property type="entry name" value="LD18367P"/>
    <property type="match status" value="1"/>
</dbReference>
<dbReference type="PROSITE" id="PS51186">
    <property type="entry name" value="GNAT"/>
    <property type="match status" value="1"/>
</dbReference>
<dbReference type="Pfam" id="PF00583">
    <property type="entry name" value="Acetyltransf_1"/>
    <property type="match status" value="1"/>
</dbReference>
<keyword evidence="5" id="KW-1185">Reference proteome</keyword>
<keyword evidence="2" id="KW-0812">Transmembrane</keyword>
<keyword evidence="1" id="KW-0808">Transferase</keyword>
<evidence type="ECO:0000256" key="1">
    <source>
        <dbReference type="ARBA" id="ARBA00022679"/>
    </source>
</evidence>
<proteinExistence type="predicted"/>
<dbReference type="SUPFAM" id="SSF55729">
    <property type="entry name" value="Acyl-CoA N-acyltransferases (Nat)"/>
    <property type="match status" value="1"/>
</dbReference>
<evidence type="ECO:0000259" key="3">
    <source>
        <dbReference type="PROSITE" id="PS51186"/>
    </source>
</evidence>
<dbReference type="EMBL" id="AFNH02000668">
    <property type="protein sequence ID" value="EZG61405.1"/>
    <property type="molecule type" value="Genomic_DNA"/>
</dbReference>
<dbReference type="InterPro" id="IPR000182">
    <property type="entry name" value="GNAT_dom"/>
</dbReference>
<evidence type="ECO:0000313" key="5">
    <source>
        <dbReference type="Proteomes" id="UP000019763"/>
    </source>
</evidence>
<gene>
    <name evidence="4" type="ORF">GNI_089050</name>
</gene>
<dbReference type="AlphaFoldDB" id="A0A023B5X0"/>
<dbReference type="OMA" id="RGDLIIW"/>
<dbReference type="CDD" id="cd04301">
    <property type="entry name" value="NAT_SF"/>
    <property type="match status" value="1"/>
</dbReference>
<dbReference type="InterPro" id="IPR050769">
    <property type="entry name" value="NAT_camello-type"/>
</dbReference>
<keyword evidence="2" id="KW-1133">Transmembrane helix</keyword>
<protein>
    <submittedName>
        <fullName evidence="4">Acetyltransferase domain protein</fullName>
    </submittedName>
</protein>
<dbReference type="Proteomes" id="UP000019763">
    <property type="component" value="Unassembled WGS sequence"/>
</dbReference>
<feature type="domain" description="N-acetyltransferase" evidence="3">
    <location>
        <begin position="159"/>
        <end position="306"/>
    </location>
</feature>
<name>A0A023B5X0_GRENI</name>
<dbReference type="InterPro" id="IPR016181">
    <property type="entry name" value="Acyl_CoA_acyltransferase"/>
</dbReference>
<dbReference type="RefSeq" id="XP_011130765.1">
    <property type="nucleotide sequence ID" value="XM_011132463.1"/>
</dbReference>
<organism evidence="4 5">
    <name type="scientific">Gregarina niphandrodes</name>
    <name type="common">Septate eugregarine</name>
    <dbReference type="NCBI Taxonomy" id="110365"/>
    <lineage>
        <taxon>Eukaryota</taxon>
        <taxon>Sar</taxon>
        <taxon>Alveolata</taxon>
        <taxon>Apicomplexa</taxon>
        <taxon>Conoidasida</taxon>
        <taxon>Gregarinasina</taxon>
        <taxon>Eugregarinorida</taxon>
        <taxon>Gregarinidae</taxon>
        <taxon>Gregarina</taxon>
    </lineage>
</organism>
<feature type="transmembrane region" description="Helical" evidence="2">
    <location>
        <begin position="123"/>
        <end position="152"/>
    </location>
</feature>
<dbReference type="OrthoDB" id="41532at2759"/>
<reference evidence="4" key="1">
    <citation type="submission" date="2013-12" db="EMBL/GenBank/DDBJ databases">
        <authorList>
            <person name="Omoto C.K."/>
            <person name="Sibley D."/>
            <person name="Venepally P."/>
            <person name="Hadjithomas M."/>
            <person name="Karamycheva S."/>
            <person name="Brunk B."/>
            <person name="Roos D."/>
            <person name="Caler E."/>
            <person name="Lorenzi H."/>
        </authorList>
    </citation>
    <scope>NUCLEOTIDE SEQUENCE</scope>
</reference>
<dbReference type="GO" id="GO:0008080">
    <property type="term" value="F:N-acetyltransferase activity"/>
    <property type="evidence" value="ECO:0007669"/>
    <property type="project" value="InterPro"/>
</dbReference>
<accession>A0A023B5X0</accession>
<evidence type="ECO:0000256" key="2">
    <source>
        <dbReference type="SAM" id="Phobius"/>
    </source>
</evidence>